<dbReference type="PROSITE" id="PS51900">
    <property type="entry name" value="CB"/>
    <property type="match status" value="1"/>
</dbReference>
<reference evidence="6 7" key="1">
    <citation type="submission" date="2022-06" db="EMBL/GenBank/DDBJ databases">
        <authorList>
            <person name="Jeon C.O."/>
        </authorList>
    </citation>
    <scope>NUCLEOTIDE SEQUENCE [LARGE SCALE GENOMIC DNA]</scope>
    <source>
        <strain evidence="6 7">KCTC 13943</strain>
    </source>
</reference>
<gene>
    <name evidence="6" type="ORF">NDK43_09260</name>
</gene>
<evidence type="ECO:0000313" key="6">
    <source>
        <dbReference type="EMBL" id="MCM2532536.1"/>
    </source>
</evidence>
<dbReference type="PANTHER" id="PTHR30349:SF81">
    <property type="entry name" value="TYROSINE RECOMBINASE XERC"/>
    <property type="match status" value="1"/>
</dbReference>
<protein>
    <submittedName>
        <fullName evidence="6">Tyrosine-type recombinase/integrase</fullName>
    </submittedName>
</protein>
<dbReference type="Pfam" id="PF00589">
    <property type="entry name" value="Phage_integrase"/>
    <property type="match status" value="1"/>
</dbReference>
<dbReference type="PANTHER" id="PTHR30349">
    <property type="entry name" value="PHAGE INTEGRASE-RELATED"/>
    <property type="match status" value="1"/>
</dbReference>
<keyword evidence="2" id="KW-0233">DNA recombination</keyword>
<dbReference type="Gene3D" id="1.10.150.130">
    <property type="match status" value="1"/>
</dbReference>
<feature type="domain" description="Tyr recombinase" evidence="4">
    <location>
        <begin position="138"/>
        <end position="320"/>
    </location>
</feature>
<organism evidence="6 7">
    <name type="scientific">Neobacillus pocheonensis</name>
    <dbReference type="NCBI Taxonomy" id="363869"/>
    <lineage>
        <taxon>Bacteria</taxon>
        <taxon>Bacillati</taxon>
        <taxon>Bacillota</taxon>
        <taxon>Bacilli</taxon>
        <taxon>Bacillales</taxon>
        <taxon>Bacillaceae</taxon>
        <taxon>Neobacillus</taxon>
    </lineage>
</organism>
<dbReference type="InterPro" id="IPR010998">
    <property type="entry name" value="Integrase_recombinase_N"/>
</dbReference>
<dbReference type="InterPro" id="IPR002104">
    <property type="entry name" value="Integrase_catalytic"/>
</dbReference>
<dbReference type="EMBL" id="JAMQCR010000001">
    <property type="protein sequence ID" value="MCM2532536.1"/>
    <property type="molecule type" value="Genomic_DNA"/>
</dbReference>
<dbReference type="SUPFAM" id="SSF56349">
    <property type="entry name" value="DNA breaking-rejoining enzymes"/>
    <property type="match status" value="1"/>
</dbReference>
<dbReference type="InterPro" id="IPR044068">
    <property type="entry name" value="CB"/>
</dbReference>
<accession>A0ABT0W887</accession>
<dbReference type="PROSITE" id="PS51898">
    <property type="entry name" value="TYR_RECOMBINASE"/>
    <property type="match status" value="1"/>
</dbReference>
<dbReference type="Gene3D" id="1.10.443.10">
    <property type="entry name" value="Intergrase catalytic core"/>
    <property type="match status" value="1"/>
</dbReference>
<evidence type="ECO:0000256" key="1">
    <source>
        <dbReference type="ARBA" id="ARBA00023125"/>
    </source>
</evidence>
<evidence type="ECO:0000259" key="4">
    <source>
        <dbReference type="PROSITE" id="PS51898"/>
    </source>
</evidence>
<evidence type="ECO:0000259" key="5">
    <source>
        <dbReference type="PROSITE" id="PS51900"/>
    </source>
</evidence>
<dbReference type="InterPro" id="IPR011010">
    <property type="entry name" value="DNA_brk_join_enz"/>
</dbReference>
<feature type="domain" description="Core-binding (CB)" evidence="5">
    <location>
        <begin position="21"/>
        <end position="117"/>
    </location>
</feature>
<name>A0ABT0W887_9BACI</name>
<dbReference type="InterPro" id="IPR050090">
    <property type="entry name" value="Tyrosine_recombinase_XerCD"/>
</dbReference>
<dbReference type="Proteomes" id="UP001523262">
    <property type="component" value="Unassembled WGS sequence"/>
</dbReference>
<evidence type="ECO:0000256" key="2">
    <source>
        <dbReference type="ARBA" id="ARBA00023172"/>
    </source>
</evidence>
<keyword evidence="1 3" id="KW-0238">DNA-binding</keyword>
<keyword evidence="7" id="KW-1185">Reference proteome</keyword>
<evidence type="ECO:0000256" key="3">
    <source>
        <dbReference type="PROSITE-ProRule" id="PRU01248"/>
    </source>
</evidence>
<sequence length="335" mass="39549">MKRKRLTSRELYEDDSSKVSFKFDQAYGYFLTSKKAEGLRKPTLTSYHEHFNFFINWLKESHSEIVNINDLTGQIVRHYINYLRNDHFNFKTKEYGLSIQTTNARLRFLKTFYNFLMNDDLANINPPEQVKFIKEDERIFQPLNELEIQKLLNVPDIKQYPQFRDKCIMYLLYDTGLRIKEAISLTVNDIDLSGRRIILPAEKAKGRKSRIIPLAGLVIKMLIELITENETHFESKRLFLNWYGEPMAEDTFRRNLNRYVKKASITKPFTCHDFRRQSITEMLASGASLFAVQAIVGHSQISTTKKYVHFDEQTIKNQHELYSPLVKVKRKGNLR</sequence>
<comment type="caution">
    <text evidence="6">The sequence shown here is derived from an EMBL/GenBank/DDBJ whole genome shotgun (WGS) entry which is preliminary data.</text>
</comment>
<dbReference type="InterPro" id="IPR013762">
    <property type="entry name" value="Integrase-like_cat_sf"/>
</dbReference>
<evidence type="ECO:0000313" key="7">
    <source>
        <dbReference type="Proteomes" id="UP001523262"/>
    </source>
</evidence>
<proteinExistence type="predicted"/>